<evidence type="ECO:0000256" key="5">
    <source>
        <dbReference type="ARBA" id="ARBA00023242"/>
    </source>
</evidence>
<dbReference type="PROSITE" id="PS51821">
    <property type="entry name" value="VELVET"/>
    <property type="match status" value="1"/>
</dbReference>
<dbReference type="PANTHER" id="PTHR33572:SF18">
    <property type="entry name" value="SPORE DEVELOPMENT REGULATOR VOSA"/>
    <property type="match status" value="1"/>
</dbReference>
<accession>A0A8H4QDY8</accession>
<feature type="compositionally biased region" description="Pro residues" evidence="6">
    <location>
        <begin position="296"/>
        <end position="317"/>
    </location>
</feature>
<evidence type="ECO:0000313" key="8">
    <source>
        <dbReference type="EMBL" id="KAF4595751.1"/>
    </source>
</evidence>
<evidence type="ECO:0000256" key="4">
    <source>
        <dbReference type="ARBA" id="ARBA00023163"/>
    </source>
</evidence>
<comment type="subcellular location">
    <subcellularLocation>
        <location evidence="1">Nucleus</location>
    </subcellularLocation>
</comment>
<comment type="caution">
    <text evidence="8">The sequence shown here is derived from an EMBL/GenBank/DDBJ whole genome shotgun (WGS) entry which is preliminary data.</text>
</comment>
<dbReference type="InterPro" id="IPR021740">
    <property type="entry name" value="Velvet"/>
</dbReference>
<evidence type="ECO:0000256" key="1">
    <source>
        <dbReference type="ARBA" id="ARBA00004123"/>
    </source>
</evidence>
<keyword evidence="4" id="KW-0804">Transcription</keyword>
<organism evidence="8 9">
    <name type="scientific">Ophiocordyceps camponoti-floridani</name>
    <dbReference type="NCBI Taxonomy" id="2030778"/>
    <lineage>
        <taxon>Eukaryota</taxon>
        <taxon>Fungi</taxon>
        <taxon>Dikarya</taxon>
        <taxon>Ascomycota</taxon>
        <taxon>Pezizomycotina</taxon>
        <taxon>Sordariomycetes</taxon>
        <taxon>Hypocreomycetidae</taxon>
        <taxon>Hypocreales</taxon>
        <taxon>Ophiocordycipitaceae</taxon>
        <taxon>Ophiocordyceps</taxon>
    </lineage>
</organism>
<dbReference type="GO" id="GO:0005634">
    <property type="term" value="C:nucleus"/>
    <property type="evidence" value="ECO:0007669"/>
    <property type="project" value="UniProtKB-SubCell"/>
</dbReference>
<gene>
    <name evidence="8" type="ORF">GQ602_001364</name>
</gene>
<keyword evidence="9" id="KW-1185">Reference proteome</keyword>
<dbReference type="Gene3D" id="2.60.40.3960">
    <property type="entry name" value="Velvet domain"/>
    <property type="match status" value="1"/>
</dbReference>
<dbReference type="AlphaFoldDB" id="A0A8H4QDY8"/>
<dbReference type="OrthoDB" id="3056235at2759"/>
<dbReference type="GO" id="GO:0030435">
    <property type="term" value="P:sporulation resulting in formation of a cellular spore"/>
    <property type="evidence" value="ECO:0007669"/>
    <property type="project" value="UniProtKB-KW"/>
</dbReference>
<evidence type="ECO:0000313" key="9">
    <source>
        <dbReference type="Proteomes" id="UP000562929"/>
    </source>
</evidence>
<feature type="region of interest" description="Disordered" evidence="6">
    <location>
        <begin position="296"/>
        <end position="328"/>
    </location>
</feature>
<dbReference type="InterPro" id="IPR037525">
    <property type="entry name" value="Velvet_dom"/>
</dbReference>
<name>A0A8H4QDY8_9HYPO</name>
<dbReference type="EMBL" id="JAACLJ010000001">
    <property type="protein sequence ID" value="KAF4595751.1"/>
    <property type="molecule type" value="Genomic_DNA"/>
</dbReference>
<reference evidence="8 9" key="1">
    <citation type="journal article" date="2020" name="G3 (Bethesda)">
        <title>Genetic Underpinnings of Host Manipulation by Ophiocordyceps as Revealed by Comparative Transcriptomics.</title>
        <authorList>
            <person name="Will I."/>
            <person name="Das B."/>
            <person name="Trinh T."/>
            <person name="Brachmann A."/>
            <person name="Ohm R.A."/>
            <person name="de Bekker C."/>
        </authorList>
    </citation>
    <scope>NUCLEOTIDE SEQUENCE [LARGE SCALE GENOMIC DNA]</scope>
    <source>
        <strain evidence="8 9">EC05</strain>
    </source>
</reference>
<proteinExistence type="predicted"/>
<dbReference type="InterPro" id="IPR038491">
    <property type="entry name" value="Velvet_dom_sf"/>
</dbReference>
<feature type="region of interest" description="Disordered" evidence="6">
    <location>
        <begin position="20"/>
        <end position="51"/>
    </location>
</feature>
<dbReference type="PANTHER" id="PTHR33572">
    <property type="entry name" value="SPORE DEVELOPMENT REGULATOR VOSA"/>
    <property type="match status" value="1"/>
</dbReference>
<keyword evidence="5" id="KW-0539">Nucleus</keyword>
<sequence length="339" mass="37063">MAGHPGSYMDMPFLQPGRQPAAGIPYLAGGELPLPAEETSPQQNTESYGDPQRQLTLRQAPMHARVAIGKEKDRKPIDPPPIVQLLDRRHHGKSGLYDSPYLFMTSSLVPETYGEGEGKDQELPSNYLVGSLVSSIHRLRDTDNVEGGFFVFGDLSVKREGRFRLRFTLFERDQHSSAPSFYFVSELITNAFTVYSTKLFPGMADSTPLTRTFSNQGVKVRLRKDSSGMAARKRNRGVADVCADDFLDRQTKRSSYDRDLPLANYAVSDLSHLGVMNSAPPSGYLVAGSDVMPSPVPVPASVPQQGPPPPPPPPPPSRNAGLGMPLSTSGYYFTGGPYF</sequence>
<protein>
    <submittedName>
        <fullName evidence="8">VosA</fullName>
    </submittedName>
</protein>
<dbReference type="Pfam" id="PF11754">
    <property type="entry name" value="Velvet"/>
    <property type="match status" value="2"/>
</dbReference>
<keyword evidence="3" id="KW-0805">Transcription regulation</keyword>
<evidence type="ECO:0000256" key="2">
    <source>
        <dbReference type="ARBA" id="ARBA00022969"/>
    </source>
</evidence>
<evidence type="ECO:0000256" key="3">
    <source>
        <dbReference type="ARBA" id="ARBA00023015"/>
    </source>
</evidence>
<evidence type="ECO:0000256" key="6">
    <source>
        <dbReference type="SAM" id="MobiDB-lite"/>
    </source>
</evidence>
<feature type="compositionally biased region" description="Polar residues" evidence="6">
    <location>
        <begin position="39"/>
        <end position="51"/>
    </location>
</feature>
<dbReference type="Proteomes" id="UP000562929">
    <property type="component" value="Unassembled WGS sequence"/>
</dbReference>
<feature type="domain" description="Velvet" evidence="7">
    <location>
        <begin position="49"/>
        <end position="223"/>
    </location>
</feature>
<keyword evidence="2" id="KW-0749">Sporulation</keyword>
<evidence type="ECO:0000259" key="7">
    <source>
        <dbReference type="PROSITE" id="PS51821"/>
    </source>
</evidence>